<dbReference type="Pfam" id="PF01607">
    <property type="entry name" value="CBM_14"/>
    <property type="match status" value="3"/>
</dbReference>
<dbReference type="VEuPathDB" id="VectorBase:AMEC014822"/>
<dbReference type="Gene3D" id="2.170.140.10">
    <property type="entry name" value="Chitin binding domain"/>
    <property type="match status" value="3"/>
</dbReference>
<dbReference type="SUPFAM" id="SSF57625">
    <property type="entry name" value="Invertebrate chitin-binding proteins"/>
    <property type="match status" value="3"/>
</dbReference>
<dbReference type="GO" id="GO:0008061">
    <property type="term" value="F:chitin binding"/>
    <property type="evidence" value="ECO:0007669"/>
    <property type="project" value="UniProtKB-KW"/>
</dbReference>
<feature type="signal peptide" evidence="7">
    <location>
        <begin position="1"/>
        <end position="17"/>
    </location>
</feature>
<dbReference type="InterPro" id="IPR036508">
    <property type="entry name" value="Chitin-bd_dom_sf"/>
</dbReference>
<dbReference type="EnsemblMetazoa" id="AMEC014822-RA">
    <property type="protein sequence ID" value="AMEC014822-PA"/>
    <property type="gene ID" value="AMEC014822"/>
</dbReference>
<dbReference type="InterPro" id="IPR002557">
    <property type="entry name" value="Chitin-bd_dom"/>
</dbReference>
<evidence type="ECO:0000256" key="3">
    <source>
        <dbReference type="ARBA" id="ARBA00022737"/>
    </source>
</evidence>
<keyword evidence="10" id="KW-1185">Reference proteome</keyword>
<dbReference type="PROSITE" id="PS50940">
    <property type="entry name" value="CHIT_BIND_II"/>
    <property type="match status" value="3"/>
</dbReference>
<keyword evidence="4" id="KW-1015">Disulfide bond</keyword>
<reference evidence="10" key="1">
    <citation type="submission" date="2014-01" db="EMBL/GenBank/DDBJ databases">
        <title>The Genome Sequence of Anopheles melas CM1001059_A (V2).</title>
        <authorList>
            <consortium name="The Broad Institute Genomics Platform"/>
            <person name="Neafsey D.E."/>
            <person name="Besansky N."/>
            <person name="Howell P."/>
            <person name="Walton C."/>
            <person name="Young S.K."/>
            <person name="Zeng Q."/>
            <person name="Gargeya S."/>
            <person name="Fitzgerald M."/>
            <person name="Haas B."/>
            <person name="Abouelleil A."/>
            <person name="Allen A.W."/>
            <person name="Alvarado L."/>
            <person name="Arachchi H.M."/>
            <person name="Berlin A.M."/>
            <person name="Chapman S.B."/>
            <person name="Gainer-Dewar J."/>
            <person name="Goldberg J."/>
            <person name="Griggs A."/>
            <person name="Gujja S."/>
            <person name="Hansen M."/>
            <person name="Howarth C."/>
            <person name="Imamovic A."/>
            <person name="Ireland A."/>
            <person name="Larimer J."/>
            <person name="McCowan C."/>
            <person name="Murphy C."/>
            <person name="Pearson M."/>
            <person name="Poon T.W."/>
            <person name="Priest M."/>
            <person name="Roberts A."/>
            <person name="Saif S."/>
            <person name="Shea T."/>
            <person name="Sisk P."/>
            <person name="Sykes S."/>
            <person name="Wortman J."/>
            <person name="Nusbaum C."/>
            <person name="Birren B."/>
        </authorList>
    </citation>
    <scope>NUCLEOTIDE SEQUENCE [LARGE SCALE GENOMIC DNA]</scope>
    <source>
        <strain evidence="10">CM1001059</strain>
    </source>
</reference>
<dbReference type="PANTHER" id="PTHR23301:SF0">
    <property type="entry name" value="CHITIN-BINDING TYPE-2 DOMAIN-CONTAINING PROTEIN-RELATED"/>
    <property type="match status" value="1"/>
</dbReference>
<evidence type="ECO:0000259" key="8">
    <source>
        <dbReference type="PROSITE" id="PS50940"/>
    </source>
</evidence>
<feature type="chain" id="PRO_5008137785" description="Chitin-binding type-2 domain-containing protein" evidence="7">
    <location>
        <begin position="18"/>
        <end position="392"/>
    </location>
</feature>
<dbReference type="STRING" id="34690.A0A182U6I7"/>
<evidence type="ECO:0000256" key="4">
    <source>
        <dbReference type="ARBA" id="ARBA00023157"/>
    </source>
</evidence>
<feature type="compositionally biased region" description="Pro residues" evidence="6">
    <location>
        <begin position="91"/>
        <end position="104"/>
    </location>
</feature>
<proteinExistence type="predicted"/>
<dbReference type="InterPro" id="IPR051940">
    <property type="entry name" value="Chitin_bind-dev_reg"/>
</dbReference>
<evidence type="ECO:0000313" key="9">
    <source>
        <dbReference type="EnsemblMetazoa" id="AMEC014822-PA"/>
    </source>
</evidence>
<protein>
    <recommendedName>
        <fullName evidence="8">Chitin-binding type-2 domain-containing protein</fullName>
    </recommendedName>
</protein>
<evidence type="ECO:0000256" key="5">
    <source>
        <dbReference type="ARBA" id="ARBA00023180"/>
    </source>
</evidence>
<evidence type="ECO:0000256" key="2">
    <source>
        <dbReference type="ARBA" id="ARBA00022729"/>
    </source>
</evidence>
<dbReference type="Proteomes" id="UP000075902">
    <property type="component" value="Unassembled WGS sequence"/>
</dbReference>
<keyword evidence="5" id="KW-0325">Glycoprotein</keyword>
<keyword evidence="3" id="KW-0677">Repeat</keyword>
<keyword evidence="1" id="KW-0147">Chitin-binding</keyword>
<evidence type="ECO:0000256" key="7">
    <source>
        <dbReference type="SAM" id="SignalP"/>
    </source>
</evidence>
<sequence>MLRNVLTLLLPVLAVTGVSVDPRCTRYSLGSEAQVLPHLQDCRKFVICDMVGNGQVLSCPPGLYFSGEAHACSFDMAACTHGELDETVPFVPEPQPPRPVPQEPSLPVAPVEPRPLPLPVPQPQPLPVIPSDPLPVVPPIVEGNSNGAETKPSLPNWLPIVTSPPVIEESVEEQAEIEQLPPQSVCWDKPMGKIYPIANDCGLYVVCMGNNDAIVQRCPKGLLYDHQQQRCEFADASYCATPRVDGLLVLDIHGVDMSLLEEEKVQQEDEETVELAEESHPVPEVPVNEHAPALVMEMVQHKHQPVLFVPEPEIPKPVQPIVEYNIRIIDNHPRCLARSNMDLTAQLPHDSDCRKYLVCVGRVAIEKVCPAGQHWNAKNNWCDFASVAGCTL</sequence>
<feature type="domain" description="Chitin-binding type-2" evidence="8">
    <location>
        <begin position="183"/>
        <end position="241"/>
    </location>
</feature>
<organism evidence="9 10">
    <name type="scientific">Anopheles melas</name>
    <dbReference type="NCBI Taxonomy" id="34690"/>
    <lineage>
        <taxon>Eukaryota</taxon>
        <taxon>Metazoa</taxon>
        <taxon>Ecdysozoa</taxon>
        <taxon>Arthropoda</taxon>
        <taxon>Hexapoda</taxon>
        <taxon>Insecta</taxon>
        <taxon>Pterygota</taxon>
        <taxon>Neoptera</taxon>
        <taxon>Endopterygota</taxon>
        <taxon>Diptera</taxon>
        <taxon>Nematocera</taxon>
        <taxon>Culicoidea</taxon>
        <taxon>Culicidae</taxon>
        <taxon>Anophelinae</taxon>
        <taxon>Anopheles</taxon>
    </lineage>
</organism>
<keyword evidence="2 7" id="KW-0732">Signal</keyword>
<dbReference type="SMART" id="SM00494">
    <property type="entry name" value="ChtBD2"/>
    <property type="match status" value="3"/>
</dbReference>
<dbReference type="GO" id="GO:0005576">
    <property type="term" value="C:extracellular region"/>
    <property type="evidence" value="ECO:0007669"/>
    <property type="project" value="InterPro"/>
</dbReference>
<dbReference type="PANTHER" id="PTHR23301">
    <property type="entry name" value="CHITIN BINDING PERITROPHIN-A"/>
    <property type="match status" value="1"/>
</dbReference>
<dbReference type="AlphaFoldDB" id="A0A182U6I7"/>
<feature type="domain" description="Chitin-binding type-2" evidence="8">
    <location>
        <begin position="332"/>
        <end position="392"/>
    </location>
</feature>
<evidence type="ECO:0000256" key="6">
    <source>
        <dbReference type="SAM" id="MobiDB-lite"/>
    </source>
</evidence>
<name>A0A182U6I7_9DIPT</name>
<reference evidence="9" key="2">
    <citation type="submission" date="2020-05" db="UniProtKB">
        <authorList>
            <consortium name="EnsemblMetazoa"/>
        </authorList>
    </citation>
    <scope>IDENTIFICATION</scope>
    <source>
        <strain evidence="9">CM1001059</strain>
    </source>
</reference>
<accession>A0A182U6I7</accession>
<feature type="region of interest" description="Disordered" evidence="6">
    <location>
        <begin position="87"/>
        <end position="108"/>
    </location>
</feature>
<feature type="domain" description="Chitin-binding type-2" evidence="8">
    <location>
        <begin position="21"/>
        <end position="81"/>
    </location>
</feature>
<evidence type="ECO:0000256" key="1">
    <source>
        <dbReference type="ARBA" id="ARBA00022669"/>
    </source>
</evidence>
<evidence type="ECO:0000313" key="10">
    <source>
        <dbReference type="Proteomes" id="UP000075902"/>
    </source>
</evidence>